<feature type="region of interest" description="Disordered" evidence="2">
    <location>
        <begin position="27"/>
        <end position="46"/>
    </location>
</feature>
<sequence>MQPASFLLMLIAVSVVVDCAPRLRDPERLSQHQPSSFNTGDHAEAPAGTRPFAVELSGSKRKGIHRAFLVILPLRTDTSNFVSIFDLRRKRFICMDGEGELYNSRQREGEECLFQRIWLDLENHRDVFYSTSGDRLLQLKAAELPVSHQEPHEPPSSLVQRIRGSSAKRRRRSGEVNPSAPLQNPSHSAKDHRDTDHRQPEQDQTGAVSKETITSFDDPLRVLQPNVPVSPVKNNIAERAKQD</sequence>
<dbReference type="STRING" id="56723.ENSLBEP00000035588"/>
<feature type="compositionally biased region" description="Polar residues" evidence="2">
    <location>
        <begin position="202"/>
        <end position="215"/>
    </location>
</feature>
<protein>
    <submittedName>
        <fullName evidence="4">Fibroblast growth factor 23-like</fullName>
    </submittedName>
</protein>
<name>A0A3Q3GY47_9LABR</name>
<feature type="region of interest" description="Disordered" evidence="2">
    <location>
        <begin position="146"/>
        <end position="243"/>
    </location>
</feature>
<organism evidence="4 5">
    <name type="scientific">Labrus bergylta</name>
    <name type="common">ballan wrasse</name>
    <dbReference type="NCBI Taxonomy" id="56723"/>
    <lineage>
        <taxon>Eukaryota</taxon>
        <taxon>Metazoa</taxon>
        <taxon>Chordata</taxon>
        <taxon>Craniata</taxon>
        <taxon>Vertebrata</taxon>
        <taxon>Euteleostomi</taxon>
        <taxon>Actinopterygii</taxon>
        <taxon>Neopterygii</taxon>
        <taxon>Teleostei</taxon>
        <taxon>Neoteleostei</taxon>
        <taxon>Acanthomorphata</taxon>
        <taxon>Eupercaria</taxon>
        <taxon>Labriformes</taxon>
        <taxon>Labridae</taxon>
        <taxon>Labrus</taxon>
    </lineage>
</organism>
<dbReference type="GO" id="GO:0008083">
    <property type="term" value="F:growth factor activity"/>
    <property type="evidence" value="ECO:0007669"/>
    <property type="project" value="InterPro"/>
</dbReference>
<evidence type="ECO:0000256" key="3">
    <source>
        <dbReference type="SAM" id="SignalP"/>
    </source>
</evidence>
<dbReference type="OrthoDB" id="8909943at2759"/>
<feature type="signal peptide" evidence="3">
    <location>
        <begin position="1"/>
        <end position="19"/>
    </location>
</feature>
<dbReference type="InParanoid" id="A0A3Q3GY47"/>
<evidence type="ECO:0000256" key="2">
    <source>
        <dbReference type="SAM" id="MobiDB-lite"/>
    </source>
</evidence>
<dbReference type="AlphaFoldDB" id="A0A3Q3GY47"/>
<keyword evidence="3" id="KW-0732">Signal</keyword>
<reference evidence="4" key="1">
    <citation type="submission" date="2025-08" db="UniProtKB">
        <authorList>
            <consortium name="Ensembl"/>
        </authorList>
    </citation>
    <scope>IDENTIFICATION</scope>
</reference>
<evidence type="ECO:0000256" key="1">
    <source>
        <dbReference type="ARBA" id="ARBA00007936"/>
    </source>
</evidence>
<reference evidence="4" key="2">
    <citation type="submission" date="2025-09" db="UniProtKB">
        <authorList>
            <consortium name="Ensembl"/>
        </authorList>
    </citation>
    <scope>IDENTIFICATION</scope>
</reference>
<accession>A0A3Q3GY47</accession>
<evidence type="ECO:0000313" key="4">
    <source>
        <dbReference type="Ensembl" id="ENSLBEP00000035588.1"/>
    </source>
</evidence>
<comment type="similarity">
    <text evidence="1">Belongs to the heparin-binding growth factors family.</text>
</comment>
<dbReference type="RefSeq" id="XP_029136461.1">
    <property type="nucleotide sequence ID" value="XM_029280628.2"/>
</dbReference>
<dbReference type="Proteomes" id="UP000261660">
    <property type="component" value="Unplaced"/>
</dbReference>
<evidence type="ECO:0000313" key="5">
    <source>
        <dbReference type="Proteomes" id="UP000261660"/>
    </source>
</evidence>
<keyword evidence="5" id="KW-1185">Reference proteome</keyword>
<dbReference type="Ensembl" id="ENSLBET00000037091.1">
    <property type="protein sequence ID" value="ENSLBEP00000035588.1"/>
    <property type="gene ID" value="ENSLBEG00000026699.1"/>
</dbReference>
<dbReference type="InterPro" id="IPR008996">
    <property type="entry name" value="IL1/FGF"/>
</dbReference>
<dbReference type="Gene3D" id="2.80.10.50">
    <property type="match status" value="1"/>
</dbReference>
<feature type="chain" id="PRO_5018724380" evidence="3">
    <location>
        <begin position="20"/>
        <end position="243"/>
    </location>
</feature>
<dbReference type="InterPro" id="IPR002209">
    <property type="entry name" value="Fibroblast_GF_fam"/>
</dbReference>
<dbReference type="GeneID" id="109996797"/>
<dbReference type="GeneTree" id="ENSGT00530000069587"/>
<dbReference type="Pfam" id="PF00167">
    <property type="entry name" value="FGF"/>
    <property type="match status" value="1"/>
</dbReference>
<feature type="compositionally biased region" description="Basic and acidic residues" evidence="2">
    <location>
        <begin position="188"/>
        <end position="201"/>
    </location>
</feature>
<dbReference type="SUPFAM" id="SSF50353">
    <property type="entry name" value="Cytokine"/>
    <property type="match status" value="1"/>
</dbReference>
<proteinExistence type="inferred from homology"/>